<gene>
    <name evidence="6" type="ORF">Q9L58_004843</name>
</gene>
<keyword evidence="4 5" id="KW-0456">Lyase</keyword>
<evidence type="ECO:0000256" key="3">
    <source>
        <dbReference type="ARBA" id="ARBA00022898"/>
    </source>
</evidence>
<comment type="caution">
    <text evidence="6">The sequence shown here is derived from an EMBL/GenBank/DDBJ whole genome shotgun (WGS) entry which is preliminary data.</text>
</comment>
<dbReference type="PANTHER" id="PTHR11999:SF165">
    <property type="entry name" value="DECARBOXYLASE, PUTATIVE (AFU_ORTHOLOGUE AFUA_2G04980)-RELATED"/>
    <property type="match status" value="1"/>
</dbReference>
<dbReference type="Proteomes" id="UP001447188">
    <property type="component" value="Unassembled WGS sequence"/>
</dbReference>
<proteinExistence type="inferred from homology"/>
<dbReference type="InterPro" id="IPR015422">
    <property type="entry name" value="PyrdxlP-dep_Trfase_small"/>
</dbReference>
<evidence type="ECO:0000256" key="4">
    <source>
        <dbReference type="ARBA" id="ARBA00023239"/>
    </source>
</evidence>
<dbReference type="Pfam" id="PF00282">
    <property type="entry name" value="Pyridoxal_deC"/>
    <property type="match status" value="1"/>
</dbReference>
<dbReference type="InterPro" id="IPR002129">
    <property type="entry name" value="PyrdxlP-dep_de-COase"/>
</dbReference>
<dbReference type="Gene3D" id="3.40.640.10">
    <property type="entry name" value="Type I PLP-dependent aspartate aminotransferase-like (Major domain)"/>
    <property type="match status" value="1"/>
</dbReference>
<evidence type="ECO:0000256" key="2">
    <source>
        <dbReference type="ARBA" id="ARBA00009533"/>
    </source>
</evidence>
<keyword evidence="7" id="KW-1185">Reference proteome</keyword>
<sequence length="516" mass="55415">MLPAPSESSMAVSSSELAPLLSTIQSAILSTYLPPASSPILPPTAVLQAASSNLLQSIPTTGLGITPLISHLFTDLLPAFNASSTSPHYYGFVTGGVTPAALLADILVSLADQNIQVHLPADTLSTKIEDVALSMLLELFHLEKTEWLGRTFTTGGTASNILGLACGREHLLQDALKRAGYADAEASTGDLGILAACIDAGITGIQVLSAAPHSSITKAASILGIGRKQVHDVSWSDTPWEFDLEELEERLKSGQERGIVSIVVVGFGEVNTGRFTTGLGEIRRLLDKYGGWLHVDAAFGIFARVLVGAEGALAEVAGWAEGIELADSIAGDGHKLLNVPYDCGFFFTRTPAILQSTFVNTAPYLATPSALDSIPSPLNIGLENSRRFRALPVYATLAAYGSLGYRALVTRLILHARGIARYIHHHPAYELLPVENEAEDEETTIRKVFMIVLFRAKEERVNKSLKERINATGKIYVSGTIWDGREAVRVAVGNWRVEDGEQGWEVVKEVLKEVLV</sequence>
<dbReference type="EMBL" id="JBBBZM010000055">
    <property type="protein sequence ID" value="KAL0636169.1"/>
    <property type="molecule type" value="Genomic_DNA"/>
</dbReference>
<dbReference type="InterPro" id="IPR010977">
    <property type="entry name" value="Aromatic_deC"/>
</dbReference>
<comment type="similarity">
    <text evidence="2 5">Belongs to the group II decarboxylase family.</text>
</comment>
<reference evidence="6 7" key="1">
    <citation type="submission" date="2024-02" db="EMBL/GenBank/DDBJ databases">
        <title>Discinaceae phylogenomics.</title>
        <authorList>
            <person name="Dirks A.C."/>
            <person name="James T.Y."/>
        </authorList>
    </citation>
    <scope>NUCLEOTIDE SEQUENCE [LARGE SCALE GENOMIC DNA]</scope>
    <source>
        <strain evidence="6 7">ACD0624</strain>
    </source>
</reference>
<comment type="cofactor">
    <cofactor evidence="1 5">
        <name>pyridoxal 5'-phosphate</name>
        <dbReference type="ChEBI" id="CHEBI:597326"/>
    </cofactor>
</comment>
<name>A0ABR3GJQ2_9PEZI</name>
<dbReference type="InterPro" id="IPR015421">
    <property type="entry name" value="PyrdxlP-dep_Trfase_major"/>
</dbReference>
<evidence type="ECO:0000313" key="7">
    <source>
        <dbReference type="Proteomes" id="UP001447188"/>
    </source>
</evidence>
<dbReference type="SUPFAM" id="SSF53383">
    <property type="entry name" value="PLP-dependent transferases"/>
    <property type="match status" value="1"/>
</dbReference>
<dbReference type="PANTHER" id="PTHR11999">
    <property type="entry name" value="GROUP II PYRIDOXAL-5-PHOSPHATE DECARBOXYLASE"/>
    <property type="match status" value="1"/>
</dbReference>
<evidence type="ECO:0000313" key="6">
    <source>
        <dbReference type="EMBL" id="KAL0636169.1"/>
    </source>
</evidence>
<accession>A0ABR3GJQ2</accession>
<keyword evidence="3 5" id="KW-0663">Pyridoxal phosphate</keyword>
<evidence type="ECO:0000256" key="5">
    <source>
        <dbReference type="RuleBase" id="RU000382"/>
    </source>
</evidence>
<dbReference type="InterPro" id="IPR015424">
    <property type="entry name" value="PyrdxlP-dep_Trfase"/>
</dbReference>
<dbReference type="Gene3D" id="3.90.1150.10">
    <property type="entry name" value="Aspartate Aminotransferase, domain 1"/>
    <property type="match status" value="1"/>
</dbReference>
<evidence type="ECO:0000256" key="1">
    <source>
        <dbReference type="ARBA" id="ARBA00001933"/>
    </source>
</evidence>
<protein>
    <recommendedName>
        <fullName evidence="8">PLP-dependent transferase</fullName>
    </recommendedName>
</protein>
<evidence type="ECO:0008006" key="8">
    <source>
        <dbReference type="Google" id="ProtNLM"/>
    </source>
</evidence>
<organism evidence="6 7">
    <name type="scientific">Discina gigas</name>
    <dbReference type="NCBI Taxonomy" id="1032678"/>
    <lineage>
        <taxon>Eukaryota</taxon>
        <taxon>Fungi</taxon>
        <taxon>Dikarya</taxon>
        <taxon>Ascomycota</taxon>
        <taxon>Pezizomycotina</taxon>
        <taxon>Pezizomycetes</taxon>
        <taxon>Pezizales</taxon>
        <taxon>Discinaceae</taxon>
        <taxon>Discina</taxon>
    </lineage>
</organism>